<proteinExistence type="predicted"/>
<dbReference type="EMBL" id="CAADRA010005522">
    <property type="protein sequence ID" value="VFT90834.1"/>
    <property type="molecule type" value="Genomic_DNA"/>
</dbReference>
<organism evidence="3 4">
    <name type="scientific">Aphanomyces stellatus</name>
    <dbReference type="NCBI Taxonomy" id="120398"/>
    <lineage>
        <taxon>Eukaryota</taxon>
        <taxon>Sar</taxon>
        <taxon>Stramenopiles</taxon>
        <taxon>Oomycota</taxon>
        <taxon>Saprolegniomycetes</taxon>
        <taxon>Saprolegniales</taxon>
        <taxon>Verrucalvaceae</taxon>
        <taxon>Aphanomyces</taxon>
    </lineage>
</organism>
<dbReference type="Proteomes" id="UP000332933">
    <property type="component" value="Unassembled WGS sequence"/>
</dbReference>
<evidence type="ECO:0000313" key="3">
    <source>
        <dbReference type="EMBL" id="VFT90834.1"/>
    </source>
</evidence>
<evidence type="ECO:0000313" key="4">
    <source>
        <dbReference type="Proteomes" id="UP000332933"/>
    </source>
</evidence>
<accession>A0A485KZL4</accession>
<keyword evidence="4" id="KW-1185">Reference proteome</keyword>
<evidence type="ECO:0000256" key="1">
    <source>
        <dbReference type="SAM" id="MobiDB-lite"/>
    </source>
</evidence>
<evidence type="ECO:0000313" key="2">
    <source>
        <dbReference type="EMBL" id="KAF0695159.1"/>
    </source>
</evidence>
<reference evidence="3 4" key="1">
    <citation type="submission" date="2019-03" db="EMBL/GenBank/DDBJ databases">
        <authorList>
            <person name="Gaulin E."/>
            <person name="Dumas B."/>
        </authorList>
    </citation>
    <scope>NUCLEOTIDE SEQUENCE [LARGE SCALE GENOMIC DNA]</scope>
    <source>
        <strain evidence="3">CBS 568.67</strain>
    </source>
</reference>
<sequence length="161" mass="16992">MGSATRAIWTMTHLETTPHATPDDSPQATQTSSTVVSDADLLAYQADVDAAAAKWLEAVLRRGRPVGEYELICEAAQKPCSWFADVTAAMARTGCVERVQDASGFDAWQVSSGAPPPDVECSELAEGAVVPDIAAFARHAARAAAAASTDQWDKVVSRSDL</sequence>
<gene>
    <name evidence="3" type="primary">Aste57867_14004</name>
    <name evidence="2" type="ORF">As57867_013953</name>
    <name evidence="3" type="ORF">ASTE57867_14004</name>
</gene>
<reference evidence="2" key="2">
    <citation type="submission" date="2019-06" db="EMBL/GenBank/DDBJ databases">
        <title>Genomics analysis of Aphanomyces spp. identifies a new class of oomycete effector associated with host adaptation.</title>
        <authorList>
            <person name="Gaulin E."/>
        </authorList>
    </citation>
    <scope>NUCLEOTIDE SEQUENCE</scope>
    <source>
        <strain evidence="2">CBS 578.67</strain>
    </source>
</reference>
<protein>
    <submittedName>
        <fullName evidence="3">Aste57867_14004 protein</fullName>
    </submittedName>
</protein>
<dbReference type="AlphaFoldDB" id="A0A485KZL4"/>
<feature type="region of interest" description="Disordered" evidence="1">
    <location>
        <begin position="13"/>
        <end position="32"/>
    </location>
</feature>
<name>A0A485KZL4_9STRA</name>
<dbReference type="EMBL" id="VJMH01005501">
    <property type="protein sequence ID" value="KAF0695159.1"/>
    <property type="molecule type" value="Genomic_DNA"/>
</dbReference>